<dbReference type="GO" id="GO:0010628">
    <property type="term" value="P:positive regulation of gene expression"/>
    <property type="evidence" value="ECO:0007669"/>
    <property type="project" value="TreeGrafter"/>
</dbReference>
<accession>A0A1X7LDR0</accession>
<sequence>MRAGTISRAAELLCISQPAMSKALAQTEHSLGFPLFNRAHNRLVPTREAEILFAESHKLQSNIDSLRSLARNLASQPQGYLRVGCLPSLGVSLIPAAIQQFHLSHPEVSLRIQTRHTTELITALFTRDLDIGVAVEPPRSPGITAIELGRTALVCVGPPEDTSPEPIGMEEVVTRNWISIGNVDPLGEFIRRELETLGLDGHVASIEAQTWYVARALAARGVGLTLIDELSARTGADRVSIRPVLPSLSIGVYALWRDGELESQPGKAFVDMLRASVANMGGSVIRN</sequence>
<dbReference type="PANTHER" id="PTHR30427">
    <property type="entry name" value="TRANSCRIPTIONAL ACTIVATOR PROTEIN LYSR"/>
    <property type="match status" value="1"/>
</dbReference>
<evidence type="ECO:0000256" key="3">
    <source>
        <dbReference type="ARBA" id="ARBA00023125"/>
    </source>
</evidence>
<dbReference type="STRING" id="1515439.SAMN06265784_105529"/>
<keyword evidence="4" id="KW-0804">Transcription</keyword>
<dbReference type="InterPro" id="IPR036390">
    <property type="entry name" value="WH_DNA-bd_sf"/>
</dbReference>
<gene>
    <name evidence="6" type="ORF">SAMN06265784_105529</name>
</gene>
<dbReference type="Gene3D" id="3.40.190.290">
    <property type="match status" value="1"/>
</dbReference>
<comment type="similarity">
    <text evidence="1">Belongs to the LysR transcriptional regulatory family.</text>
</comment>
<reference evidence="7" key="1">
    <citation type="submission" date="2017-04" db="EMBL/GenBank/DDBJ databases">
        <authorList>
            <person name="Varghese N."/>
            <person name="Submissions S."/>
        </authorList>
    </citation>
    <scope>NUCLEOTIDE SEQUENCE [LARGE SCALE GENOMIC DNA]</scope>
    <source>
        <strain evidence="7">LMG 29540</strain>
    </source>
</reference>
<dbReference type="SUPFAM" id="SSF53850">
    <property type="entry name" value="Periplasmic binding protein-like II"/>
    <property type="match status" value="1"/>
</dbReference>
<evidence type="ECO:0000256" key="2">
    <source>
        <dbReference type="ARBA" id="ARBA00023015"/>
    </source>
</evidence>
<dbReference type="Pfam" id="PF00126">
    <property type="entry name" value="HTH_1"/>
    <property type="match status" value="1"/>
</dbReference>
<evidence type="ECO:0000256" key="4">
    <source>
        <dbReference type="ARBA" id="ARBA00023163"/>
    </source>
</evidence>
<dbReference type="GO" id="GO:0003700">
    <property type="term" value="F:DNA-binding transcription factor activity"/>
    <property type="evidence" value="ECO:0007669"/>
    <property type="project" value="InterPro"/>
</dbReference>
<proteinExistence type="inferred from homology"/>
<dbReference type="PANTHER" id="PTHR30427:SF1">
    <property type="entry name" value="TRANSCRIPTIONAL ACTIVATOR PROTEIN LYSR"/>
    <property type="match status" value="1"/>
</dbReference>
<name>A0A1X7LDR0_9BURK</name>
<protein>
    <submittedName>
        <fullName evidence="6">Transcriptional regulator, LysR family</fullName>
    </submittedName>
</protein>
<feature type="domain" description="HTH lysR-type" evidence="5">
    <location>
        <begin position="1"/>
        <end position="46"/>
    </location>
</feature>
<dbReference type="AlphaFoldDB" id="A0A1X7LDR0"/>
<evidence type="ECO:0000256" key="1">
    <source>
        <dbReference type="ARBA" id="ARBA00009437"/>
    </source>
</evidence>
<dbReference type="GO" id="GO:0009089">
    <property type="term" value="P:lysine biosynthetic process via diaminopimelate"/>
    <property type="evidence" value="ECO:0007669"/>
    <property type="project" value="TreeGrafter"/>
</dbReference>
<dbReference type="InterPro" id="IPR000847">
    <property type="entry name" value="LysR_HTH_N"/>
</dbReference>
<keyword evidence="3" id="KW-0238">DNA-binding</keyword>
<keyword evidence="2" id="KW-0805">Transcription regulation</keyword>
<evidence type="ECO:0000259" key="5">
    <source>
        <dbReference type="PROSITE" id="PS50931"/>
    </source>
</evidence>
<dbReference type="PROSITE" id="PS50931">
    <property type="entry name" value="HTH_LYSR"/>
    <property type="match status" value="1"/>
</dbReference>
<dbReference type="InterPro" id="IPR005119">
    <property type="entry name" value="LysR_subst-bd"/>
</dbReference>
<keyword evidence="7" id="KW-1185">Reference proteome</keyword>
<organism evidence="6 7">
    <name type="scientific">Paraburkholderia susongensis</name>
    <dbReference type="NCBI Taxonomy" id="1515439"/>
    <lineage>
        <taxon>Bacteria</taxon>
        <taxon>Pseudomonadati</taxon>
        <taxon>Pseudomonadota</taxon>
        <taxon>Betaproteobacteria</taxon>
        <taxon>Burkholderiales</taxon>
        <taxon>Burkholderiaceae</taxon>
        <taxon>Paraburkholderia</taxon>
    </lineage>
</organism>
<dbReference type="GO" id="GO:0043565">
    <property type="term" value="F:sequence-specific DNA binding"/>
    <property type="evidence" value="ECO:0007669"/>
    <property type="project" value="TreeGrafter"/>
</dbReference>
<dbReference type="InterPro" id="IPR036388">
    <property type="entry name" value="WH-like_DNA-bd_sf"/>
</dbReference>
<evidence type="ECO:0000313" key="6">
    <source>
        <dbReference type="EMBL" id="SMG52006.1"/>
    </source>
</evidence>
<dbReference type="SUPFAM" id="SSF46785">
    <property type="entry name" value="Winged helix' DNA-binding domain"/>
    <property type="match status" value="1"/>
</dbReference>
<dbReference type="EMBL" id="FXAT01000005">
    <property type="protein sequence ID" value="SMG52006.1"/>
    <property type="molecule type" value="Genomic_DNA"/>
</dbReference>
<dbReference type="Pfam" id="PF03466">
    <property type="entry name" value="LysR_substrate"/>
    <property type="match status" value="1"/>
</dbReference>
<evidence type="ECO:0000313" key="7">
    <source>
        <dbReference type="Proteomes" id="UP000193228"/>
    </source>
</evidence>
<dbReference type="Gene3D" id="1.10.10.10">
    <property type="entry name" value="Winged helix-like DNA-binding domain superfamily/Winged helix DNA-binding domain"/>
    <property type="match status" value="1"/>
</dbReference>
<dbReference type="PRINTS" id="PR00039">
    <property type="entry name" value="HTHLYSR"/>
</dbReference>
<dbReference type="Proteomes" id="UP000193228">
    <property type="component" value="Unassembled WGS sequence"/>
</dbReference>